<organism evidence="2 3">
    <name type="scientific">Platysternon megacephalum</name>
    <name type="common">big-headed turtle</name>
    <dbReference type="NCBI Taxonomy" id="55544"/>
    <lineage>
        <taxon>Eukaryota</taxon>
        <taxon>Metazoa</taxon>
        <taxon>Chordata</taxon>
        <taxon>Craniata</taxon>
        <taxon>Vertebrata</taxon>
        <taxon>Euteleostomi</taxon>
        <taxon>Archelosauria</taxon>
        <taxon>Testudinata</taxon>
        <taxon>Testudines</taxon>
        <taxon>Cryptodira</taxon>
        <taxon>Durocryptodira</taxon>
        <taxon>Testudinoidea</taxon>
        <taxon>Platysternidae</taxon>
        <taxon>Platysternon</taxon>
    </lineage>
</organism>
<feature type="region of interest" description="Disordered" evidence="1">
    <location>
        <begin position="154"/>
        <end position="196"/>
    </location>
</feature>
<proteinExistence type="predicted"/>
<sequence length="459" mass="50049">MDPQGTGGFGHVARARHGAGHAGNGPHGWLWAQRGGHGEVWAESEQVRSGSRSSPRAPGEAGSRRGLGARAQECSRRAGSGGCAAPPQPPLLRGRSRPGLQVEEPAAAAGAMGGGSALRLLLLGCWVLSLGQILLRCGRPGDEPGPFTIITIRGGPAPGSAAPRHEGTGAAAGGPGGRSPGSLQRYQDENENLGQPKTQQEVALQPWAGGSESLQSEAERFLTYISTPQLPCSRALSQAGLQDFTASTAGAWRVCLDHMPTASLKLQQERCLVYTFSMVKRGFEFSQRMSEMQCQVHSFGLTPYKQTGLWQRGPVQHHALWLDWHERRPVTSSQRRRSPSKRLSQIMQDFGHKKIDVLEADLASAEWKILESILVDGTVAAVHQLILAIHLHWPGFEVSGSEAAVVRYWYSLLKALEARGFRLFHSFKDLQKPQLFLHKELFNASSSYTLSWVNTYWMY</sequence>
<evidence type="ECO:0000313" key="3">
    <source>
        <dbReference type="Proteomes" id="UP000297703"/>
    </source>
</evidence>
<comment type="caution">
    <text evidence="2">The sequence shown here is derived from an EMBL/GenBank/DDBJ whole genome shotgun (WGS) entry which is preliminary data.</text>
</comment>
<feature type="compositionally biased region" description="Gly residues" evidence="1">
    <location>
        <begin position="170"/>
        <end position="179"/>
    </location>
</feature>
<dbReference type="PANTHER" id="PTHR32026">
    <property type="entry name" value="METHYLTRANSFERASE-LIKE PROTEIN 24"/>
    <property type="match status" value="1"/>
</dbReference>
<dbReference type="Proteomes" id="UP000297703">
    <property type="component" value="Unassembled WGS sequence"/>
</dbReference>
<reference evidence="2 3" key="2">
    <citation type="submission" date="2019-04" db="EMBL/GenBank/DDBJ databases">
        <title>The genome sequence of big-headed turtle.</title>
        <authorList>
            <person name="Gong S."/>
        </authorList>
    </citation>
    <scope>NUCLEOTIDE SEQUENCE [LARGE SCALE GENOMIC DNA]</scope>
    <source>
        <strain evidence="2">DO16091913</strain>
        <tissue evidence="2">Muscle</tissue>
    </source>
</reference>
<dbReference type="InterPro" id="IPR026913">
    <property type="entry name" value="METTL24"/>
</dbReference>
<reference evidence="2 3" key="1">
    <citation type="submission" date="2019-04" db="EMBL/GenBank/DDBJ databases">
        <title>Draft genome of the big-headed turtle Platysternon megacephalum.</title>
        <authorList>
            <person name="Gong S."/>
        </authorList>
    </citation>
    <scope>NUCLEOTIDE SEQUENCE [LARGE SCALE GENOMIC DNA]</scope>
    <source>
        <strain evidence="2">DO16091913</strain>
        <tissue evidence="2">Muscle</tissue>
    </source>
</reference>
<accession>A0A4D9ERC0</accession>
<dbReference type="AlphaFoldDB" id="A0A4D9ERC0"/>
<feature type="compositionally biased region" description="Gly residues" evidence="1">
    <location>
        <begin position="1"/>
        <end position="10"/>
    </location>
</feature>
<evidence type="ECO:0000313" key="2">
    <source>
        <dbReference type="EMBL" id="TFK13347.1"/>
    </source>
</evidence>
<dbReference type="EMBL" id="QXTE01000016">
    <property type="protein sequence ID" value="TFK13347.1"/>
    <property type="molecule type" value="Genomic_DNA"/>
</dbReference>
<feature type="region of interest" description="Disordered" evidence="1">
    <location>
        <begin position="1"/>
        <end position="97"/>
    </location>
</feature>
<name>A0A4D9ERC0_9SAUR</name>
<feature type="compositionally biased region" description="Low complexity" evidence="1">
    <location>
        <begin position="48"/>
        <end position="59"/>
    </location>
</feature>
<dbReference type="OrthoDB" id="10006218at2759"/>
<dbReference type="PANTHER" id="PTHR32026:SF23">
    <property type="entry name" value="METHYLTRANSFERASE-LIKE PROTEIN 24"/>
    <property type="match status" value="1"/>
</dbReference>
<evidence type="ECO:0000256" key="1">
    <source>
        <dbReference type="SAM" id="MobiDB-lite"/>
    </source>
</evidence>
<gene>
    <name evidence="2" type="ORF">DR999_PMT03302</name>
</gene>
<keyword evidence="3" id="KW-1185">Reference proteome</keyword>
<protein>
    <submittedName>
        <fullName evidence="2">3 beta-hydroxysteroid dehydrogenase type 7-like</fullName>
    </submittedName>
</protein>